<reference evidence="2 3" key="2">
    <citation type="submission" date="2016-03" db="EMBL/GenBank/DDBJ databases">
        <title>New uncultured bacterium of the family Gallionellaceae from acid mine drainage: description and reconstruction of genome based on metagenomic analysis of microbial community.</title>
        <authorList>
            <person name="Kadnikov V."/>
            <person name="Ivasenko D."/>
            <person name="Beletsky A."/>
            <person name="Mardanov A."/>
            <person name="Danilova E."/>
            <person name="Pimenov N."/>
            <person name="Karnachuk O."/>
            <person name="Ravin N."/>
        </authorList>
    </citation>
    <scope>NUCLEOTIDE SEQUENCE [LARGE SCALE GENOMIC DNA]</scope>
    <source>
        <strain evidence="2">ShG14-8</strain>
    </source>
</reference>
<feature type="chain" id="PRO_5007484045" description="Lipoprotein" evidence="1">
    <location>
        <begin position="24"/>
        <end position="191"/>
    </location>
</feature>
<reference evidence="2 3" key="1">
    <citation type="submission" date="2016-02" db="EMBL/GenBank/DDBJ databases">
        <authorList>
            <person name="Wen L."/>
            <person name="He K."/>
            <person name="Yang H."/>
        </authorList>
    </citation>
    <scope>NUCLEOTIDE SEQUENCE [LARGE SCALE GENOMIC DNA]</scope>
    <source>
        <strain evidence="2">ShG14-8</strain>
    </source>
</reference>
<evidence type="ECO:0000313" key="2">
    <source>
        <dbReference type="EMBL" id="KXS33193.1"/>
    </source>
</evidence>
<evidence type="ECO:0000256" key="1">
    <source>
        <dbReference type="SAM" id="SignalP"/>
    </source>
</evidence>
<organism evidence="2 3">
    <name type="scientific">Candidatus Gallionella acididurans</name>
    <dbReference type="NCBI Taxonomy" id="1796491"/>
    <lineage>
        <taxon>Bacteria</taxon>
        <taxon>Pseudomonadati</taxon>
        <taxon>Pseudomonadota</taxon>
        <taxon>Betaproteobacteria</taxon>
        <taxon>Nitrosomonadales</taxon>
        <taxon>Gallionellaceae</taxon>
        <taxon>Gallionella</taxon>
    </lineage>
</organism>
<dbReference type="Proteomes" id="UP000070578">
    <property type="component" value="Unassembled WGS sequence"/>
</dbReference>
<gene>
    <name evidence="2" type="ORF">AWT59_0626</name>
</gene>
<name>A0A139BWA9_9PROT</name>
<comment type="caution">
    <text evidence="2">The sequence shown here is derived from an EMBL/GenBank/DDBJ whole genome shotgun (WGS) entry which is preliminary data.</text>
</comment>
<keyword evidence="1" id="KW-0732">Signal</keyword>
<evidence type="ECO:0000313" key="3">
    <source>
        <dbReference type="Proteomes" id="UP000070578"/>
    </source>
</evidence>
<dbReference type="Gene3D" id="3.10.129.140">
    <property type="entry name" value="Helicobacter TNF-alpha-Inducing protein"/>
    <property type="match status" value="1"/>
</dbReference>
<dbReference type="PROSITE" id="PS51257">
    <property type="entry name" value="PROKAR_LIPOPROTEIN"/>
    <property type="match status" value="1"/>
</dbReference>
<evidence type="ECO:0008006" key="4">
    <source>
        <dbReference type="Google" id="ProtNLM"/>
    </source>
</evidence>
<dbReference type="EMBL" id="LSLI01000009">
    <property type="protein sequence ID" value="KXS33193.1"/>
    <property type="molecule type" value="Genomic_DNA"/>
</dbReference>
<protein>
    <recommendedName>
        <fullName evidence="4">Lipoprotein</fullName>
    </recommendedName>
</protein>
<feature type="signal peptide" evidence="1">
    <location>
        <begin position="1"/>
        <end position="23"/>
    </location>
</feature>
<proteinExistence type="predicted"/>
<dbReference type="AlphaFoldDB" id="A0A139BWA9"/>
<sequence length="191" mass="20285">MKNPSVVKILLFLAMLAAGISGCSTESTKVESNLGIKGAPDWVNKGSAILSTKDGRLFQGVGSAAPMGDMSLQKSVADDRARAEVARELSSFLDVVSNDYSASAKSGGAAGENEESVSRQIKNTTAINMAGAKIIGSWRDPQSNTIWSIAELDMEHVKSTVAGVKDMNPDLKRYIGTSADNIFDRVSQEKK</sequence>
<accession>A0A139BWA9</accession>